<evidence type="ECO:0000256" key="1">
    <source>
        <dbReference type="ARBA" id="ARBA00022884"/>
    </source>
</evidence>
<dbReference type="VEuPathDB" id="GiardiaDB:SS50377_24820"/>
<dbReference type="SUPFAM" id="SSF54928">
    <property type="entry name" value="RNA-binding domain, RBD"/>
    <property type="match status" value="1"/>
</dbReference>
<organism evidence="5">
    <name type="scientific">Spironucleus salmonicida</name>
    <dbReference type="NCBI Taxonomy" id="348837"/>
    <lineage>
        <taxon>Eukaryota</taxon>
        <taxon>Metamonada</taxon>
        <taxon>Diplomonadida</taxon>
        <taxon>Hexamitidae</taxon>
        <taxon>Hexamitinae</taxon>
        <taxon>Spironucleus</taxon>
    </lineage>
</organism>
<dbReference type="PROSITE" id="PS51939">
    <property type="entry name" value="XRRM"/>
    <property type="match status" value="1"/>
</dbReference>
<dbReference type="EMBL" id="AUWU02000005">
    <property type="protein sequence ID" value="KAH0572708.1"/>
    <property type="molecule type" value="Genomic_DNA"/>
</dbReference>
<name>V6LM10_9EUKA</name>
<dbReference type="EMBL" id="AUWU02000005">
    <property type="protein sequence ID" value="KAH0572711.1"/>
    <property type="molecule type" value="Genomic_DNA"/>
</dbReference>
<dbReference type="VEuPathDB" id="GiardiaDB:SS50377_24823"/>
<sequence length="223" mass="26725">MEGKNDYIRNLIVRVSNIGIVGVTEGRFDDSFIPASNALKDQRVTRELIKEIFSKFGEVKHVEYRAGQLECTVRFSDRSGDAAKHAIEQYQAEALTLGCQDVTLDMVTGEEEAKVWDMILNGRDGRKRDRPRYDDRPRRDFRGDDRRRDYDRPRYEDRGRPRFEDRDRPRYEDRDRSRGGDRPRYEDRPRYGDRDRPRYEERPRGDDREERRSRDGAQDKQEW</sequence>
<protein>
    <submittedName>
        <fullName evidence="5">RNA-binding motif-containing protein</fullName>
    </submittedName>
</protein>
<reference evidence="6" key="2">
    <citation type="submission" date="2020-12" db="EMBL/GenBank/DDBJ databases">
        <title>New Spironucleus salmonicida genome in near-complete chromosomes.</title>
        <authorList>
            <person name="Xu F."/>
            <person name="Kurt Z."/>
            <person name="Jimenez-Gonzalez A."/>
            <person name="Astvaldsson A."/>
            <person name="Andersson J.O."/>
            <person name="Svard S.G."/>
        </authorList>
    </citation>
    <scope>NUCLEOTIDE SEQUENCE</scope>
    <source>
        <strain evidence="6">ATCC 50377</strain>
    </source>
</reference>
<reference evidence="5 6" key="1">
    <citation type="journal article" date="2014" name="PLoS Genet.">
        <title>The Genome of Spironucleus salmonicida Highlights a Fish Pathogen Adapted to Fluctuating Environments.</title>
        <authorList>
            <person name="Xu F."/>
            <person name="Jerlstrom-Hultqvist J."/>
            <person name="Einarsson E."/>
            <person name="Astvaldsson A."/>
            <person name="Svard S.G."/>
            <person name="Andersson J.O."/>
        </authorList>
    </citation>
    <scope>NUCLEOTIDE SEQUENCE</scope>
    <source>
        <strain evidence="6">ATCC 50377</strain>
    </source>
</reference>
<evidence type="ECO:0000313" key="7">
    <source>
        <dbReference type="EMBL" id="KAH0572711.1"/>
    </source>
</evidence>
<keyword evidence="1 2" id="KW-0694">RNA-binding</keyword>
<dbReference type="OrthoDB" id="439993at2759"/>
<evidence type="ECO:0000256" key="2">
    <source>
        <dbReference type="PROSITE-ProRule" id="PRU01288"/>
    </source>
</evidence>
<dbReference type="InterPro" id="IPR014886">
    <property type="entry name" value="La_xRRM"/>
</dbReference>
<keyword evidence="8" id="KW-1185">Reference proteome</keyword>
<dbReference type="InterPro" id="IPR012677">
    <property type="entry name" value="Nucleotide-bd_a/b_plait_sf"/>
</dbReference>
<evidence type="ECO:0000313" key="5">
    <source>
        <dbReference type="EMBL" id="EST44746.1"/>
    </source>
</evidence>
<evidence type="ECO:0000256" key="3">
    <source>
        <dbReference type="SAM" id="MobiDB-lite"/>
    </source>
</evidence>
<evidence type="ECO:0000313" key="8">
    <source>
        <dbReference type="Proteomes" id="UP000018208"/>
    </source>
</evidence>
<dbReference type="Pfam" id="PF08777">
    <property type="entry name" value="RRM_3"/>
    <property type="match status" value="1"/>
</dbReference>
<proteinExistence type="predicted"/>
<gene>
    <name evidence="5" type="ORF">SS50377_15366</name>
    <name evidence="6" type="ORF">SS50377_24820</name>
    <name evidence="7" type="ORF">SS50377_24823</name>
</gene>
<accession>V6LM10</accession>
<dbReference type="AlphaFoldDB" id="V6LM10"/>
<dbReference type="Proteomes" id="UP000018208">
    <property type="component" value="Unassembled WGS sequence"/>
</dbReference>
<dbReference type="GO" id="GO:1990904">
    <property type="term" value="C:ribonucleoprotein complex"/>
    <property type="evidence" value="ECO:0007669"/>
    <property type="project" value="UniProtKB-UniRule"/>
</dbReference>
<feature type="region of interest" description="Disordered" evidence="3">
    <location>
        <begin position="126"/>
        <end position="223"/>
    </location>
</feature>
<evidence type="ECO:0000259" key="4">
    <source>
        <dbReference type="PROSITE" id="PS51939"/>
    </source>
</evidence>
<dbReference type="GO" id="GO:0003723">
    <property type="term" value="F:RNA binding"/>
    <property type="evidence" value="ECO:0007669"/>
    <property type="project" value="UniProtKB-KW"/>
</dbReference>
<evidence type="ECO:0000313" key="6">
    <source>
        <dbReference type="EMBL" id="KAH0572708.1"/>
    </source>
</evidence>
<dbReference type="EMBL" id="KI546111">
    <property type="protein sequence ID" value="EST44746.1"/>
    <property type="molecule type" value="Genomic_DNA"/>
</dbReference>
<dbReference type="InterPro" id="IPR035979">
    <property type="entry name" value="RBD_domain_sf"/>
</dbReference>
<feature type="domain" description="XRRM" evidence="4">
    <location>
        <begin position="27"/>
        <end position="150"/>
    </location>
</feature>
<dbReference type="Gene3D" id="3.30.70.330">
    <property type="match status" value="1"/>
</dbReference>